<reference evidence="3 4" key="1">
    <citation type="journal article" date="2022" name="IScience">
        <title>An ultrasensitive nanofiber-based assay for enzymatic hydrolysis and deep-sea microbial degradation of cellulose.</title>
        <authorList>
            <person name="Tsudome M."/>
            <person name="Tachioka M."/>
            <person name="Miyazaki M."/>
            <person name="Uchimura K."/>
            <person name="Tsuda M."/>
            <person name="Takaki Y."/>
            <person name="Deguchi S."/>
        </authorList>
    </citation>
    <scope>NUCLEOTIDE SEQUENCE [LARGE SCALE GENOMIC DNA]</scope>
    <source>
        <strain evidence="3 4">GE09</strain>
    </source>
</reference>
<dbReference type="AlphaFoldDB" id="A0AAN1WIT8"/>
<evidence type="ECO:0000313" key="3">
    <source>
        <dbReference type="EMBL" id="BCD98354.1"/>
    </source>
</evidence>
<keyword evidence="1" id="KW-0227">DNA damage</keyword>
<evidence type="ECO:0000313" key="4">
    <source>
        <dbReference type="Proteomes" id="UP001320119"/>
    </source>
</evidence>
<dbReference type="RefSeq" id="WP_236982635.1">
    <property type="nucleotide sequence ID" value="NZ_AP023086.1"/>
</dbReference>
<dbReference type="GO" id="GO:0006281">
    <property type="term" value="P:DNA repair"/>
    <property type="evidence" value="ECO:0007669"/>
    <property type="project" value="InterPro"/>
</dbReference>
<dbReference type="EMBL" id="AP023086">
    <property type="protein sequence ID" value="BCD98354.1"/>
    <property type="molecule type" value="Genomic_DNA"/>
</dbReference>
<sequence length="105" mass="11620">MMASQEFTEKTWAVVASVPPGRVMAYGQVAKMAGFAGYARQVGAVLKAMPEETTLPWHRIVNASGGLSFPVGSEAYTRQRERLEREGVIFSANKIPKSLFWQPLF</sequence>
<keyword evidence="3" id="KW-0489">Methyltransferase</keyword>
<dbReference type="KEGG" id="marq:MARGE09_P2555"/>
<dbReference type="Proteomes" id="UP001320119">
    <property type="component" value="Chromosome"/>
</dbReference>
<accession>A0AAN1WIT8</accession>
<dbReference type="PANTHER" id="PTHR42942">
    <property type="entry name" value="6-O-METHYLGUANINE DNA METHYLTRANSFERASE"/>
    <property type="match status" value="1"/>
</dbReference>
<proteinExistence type="predicted"/>
<keyword evidence="3" id="KW-0808">Transferase</keyword>
<dbReference type="SUPFAM" id="SSF46767">
    <property type="entry name" value="Methylated DNA-protein cysteine methyltransferase, C-terminal domain"/>
    <property type="match status" value="1"/>
</dbReference>
<dbReference type="InterPro" id="IPR036388">
    <property type="entry name" value="WH-like_DNA-bd_sf"/>
</dbReference>
<evidence type="ECO:0000256" key="1">
    <source>
        <dbReference type="ARBA" id="ARBA00022763"/>
    </source>
</evidence>
<gene>
    <name evidence="3" type="ORF">MARGE09_P2555</name>
</gene>
<keyword evidence="4" id="KW-1185">Reference proteome</keyword>
<dbReference type="InterPro" id="IPR036217">
    <property type="entry name" value="MethylDNA_cys_MeTrfase_DNAb"/>
</dbReference>
<dbReference type="InterPro" id="IPR052520">
    <property type="entry name" value="ATL_DNA_repair"/>
</dbReference>
<feature type="domain" description="Methylated-DNA-[protein]-cysteine S-methyltransferase DNA binding" evidence="2">
    <location>
        <begin position="6"/>
        <end position="88"/>
    </location>
</feature>
<dbReference type="PANTHER" id="PTHR42942:SF1">
    <property type="entry name" value="ALKYLTRANSFERASE-LIKE PROTEIN 1"/>
    <property type="match status" value="1"/>
</dbReference>
<dbReference type="Pfam" id="PF01035">
    <property type="entry name" value="DNA_binding_1"/>
    <property type="match status" value="1"/>
</dbReference>
<name>A0AAN1WIT8_9GAMM</name>
<dbReference type="InterPro" id="IPR014048">
    <property type="entry name" value="MethylDNA_cys_MeTrfase_DNA-bd"/>
</dbReference>
<organism evidence="3 4">
    <name type="scientific">Marinagarivorans cellulosilyticus</name>
    <dbReference type="NCBI Taxonomy" id="2721545"/>
    <lineage>
        <taxon>Bacteria</taxon>
        <taxon>Pseudomonadati</taxon>
        <taxon>Pseudomonadota</taxon>
        <taxon>Gammaproteobacteria</taxon>
        <taxon>Cellvibrionales</taxon>
        <taxon>Cellvibrionaceae</taxon>
        <taxon>Marinagarivorans</taxon>
    </lineage>
</organism>
<dbReference type="GO" id="GO:0032259">
    <property type="term" value="P:methylation"/>
    <property type="evidence" value="ECO:0007669"/>
    <property type="project" value="UniProtKB-KW"/>
</dbReference>
<dbReference type="GO" id="GO:0008168">
    <property type="term" value="F:methyltransferase activity"/>
    <property type="evidence" value="ECO:0007669"/>
    <property type="project" value="UniProtKB-KW"/>
</dbReference>
<evidence type="ECO:0000259" key="2">
    <source>
        <dbReference type="Pfam" id="PF01035"/>
    </source>
</evidence>
<dbReference type="CDD" id="cd06445">
    <property type="entry name" value="ATase"/>
    <property type="match status" value="1"/>
</dbReference>
<dbReference type="Gene3D" id="1.10.10.10">
    <property type="entry name" value="Winged helix-like DNA-binding domain superfamily/Winged helix DNA-binding domain"/>
    <property type="match status" value="1"/>
</dbReference>
<protein>
    <submittedName>
        <fullName evidence="3">Methylated-DNA-protein-cysteine methyltransferase related protein</fullName>
    </submittedName>
</protein>